<evidence type="ECO:0000313" key="5">
    <source>
        <dbReference type="Proteomes" id="UP000823597"/>
    </source>
</evidence>
<feature type="compositionally biased region" description="Basic and acidic residues" evidence="1">
    <location>
        <begin position="124"/>
        <end position="136"/>
    </location>
</feature>
<accession>A0A9D9I5P9</accession>
<protein>
    <submittedName>
        <fullName evidence="4">LysM peptidoglycan-binding domain-containing protein</fullName>
    </submittedName>
</protein>
<name>A0A9D9I5P9_9BACT</name>
<dbReference type="SUPFAM" id="SSF54106">
    <property type="entry name" value="LysM domain"/>
    <property type="match status" value="2"/>
</dbReference>
<sequence>MKRILPLLLLFAFTFFPDTSHAQAYQATPVTVSTEKVRIGGKLYYSHKVLEKQTLYSISKAYGATIEDIIKANPSIGEKGEHLRAGTVLLIPAEPSEAQDRKTSSKTADTVKTAAQAPPGTPEKSNDTGDDDKDKGRFDWADYSIHTVKWYENLQSIARKYGMSEELLVEFNGLESTVLRKRQKIKIPDAEFIPRLQAMIESGKKNDRPADEAPAESPAVTAADTVAAALPVDGLYVVPDPDAPVRIALVLPLDCVFEGSGGNTNYMDFYSGALVAAKNMSEKGVSIELNVIDTQEYNSVSEIAESGRLDGSDYVIGPVHAKQIQEILPLCESKGIDIVSPLDPKAAEYLENGTRLIQVPLSADNQYEDIAAWIQEEGDFPCTVLVLAEVGGESTVAEMEKATGALQGKNIDYKVFSYNILQGRGVEQSIGRYFDSLKTNRVIIASENEAFVNDAVRNLNTLRTINKYDIHAYGTARLRGFETIEPEHFHNINMHLSMAYYVDYGDPETMEFLREYRALFNAEPTPFAFQGYDIFTFFTAAAAIQKQNVTTMLEDIPTARLLQSDMKFRRETDGYGRIGGYENTAARRIVYGDNYSMAVYE</sequence>
<evidence type="ECO:0000313" key="4">
    <source>
        <dbReference type="EMBL" id="MBO8465506.1"/>
    </source>
</evidence>
<dbReference type="PANTHER" id="PTHR33734">
    <property type="entry name" value="LYSM DOMAIN-CONTAINING GPI-ANCHORED PROTEIN 2"/>
    <property type="match status" value="1"/>
</dbReference>
<keyword evidence="2" id="KW-0732">Signal</keyword>
<dbReference type="PANTHER" id="PTHR33734:SF22">
    <property type="entry name" value="MEMBRANE-BOUND LYTIC MUREIN TRANSGLYCOSYLASE D"/>
    <property type="match status" value="1"/>
</dbReference>
<reference evidence="4" key="1">
    <citation type="submission" date="2020-10" db="EMBL/GenBank/DDBJ databases">
        <authorList>
            <person name="Gilroy R."/>
        </authorList>
    </citation>
    <scope>NUCLEOTIDE SEQUENCE</scope>
    <source>
        <strain evidence="4">10037</strain>
    </source>
</reference>
<dbReference type="Proteomes" id="UP000823597">
    <property type="component" value="Unassembled WGS sequence"/>
</dbReference>
<dbReference type="AlphaFoldDB" id="A0A9D9I5P9"/>
<dbReference type="PROSITE" id="PS51782">
    <property type="entry name" value="LYSM"/>
    <property type="match status" value="2"/>
</dbReference>
<feature type="domain" description="LysM" evidence="3">
    <location>
        <begin position="144"/>
        <end position="187"/>
    </location>
</feature>
<feature type="domain" description="LysM" evidence="3">
    <location>
        <begin position="45"/>
        <end position="91"/>
    </location>
</feature>
<feature type="signal peptide" evidence="2">
    <location>
        <begin position="1"/>
        <end position="22"/>
    </location>
</feature>
<reference evidence="4" key="2">
    <citation type="journal article" date="2021" name="PeerJ">
        <title>Extensive microbial diversity within the chicken gut microbiome revealed by metagenomics and culture.</title>
        <authorList>
            <person name="Gilroy R."/>
            <person name="Ravi A."/>
            <person name="Getino M."/>
            <person name="Pursley I."/>
            <person name="Horton D.L."/>
            <person name="Alikhan N.F."/>
            <person name="Baker D."/>
            <person name="Gharbi K."/>
            <person name="Hall N."/>
            <person name="Watson M."/>
            <person name="Adriaenssens E.M."/>
            <person name="Foster-Nyarko E."/>
            <person name="Jarju S."/>
            <person name="Secka A."/>
            <person name="Antonio M."/>
            <person name="Oren A."/>
            <person name="Chaudhuri R.R."/>
            <person name="La Ragione R."/>
            <person name="Hildebrand F."/>
            <person name="Pallen M.J."/>
        </authorList>
    </citation>
    <scope>NUCLEOTIDE SEQUENCE</scope>
    <source>
        <strain evidence="4">10037</strain>
    </source>
</reference>
<dbReference type="SUPFAM" id="SSF53822">
    <property type="entry name" value="Periplasmic binding protein-like I"/>
    <property type="match status" value="1"/>
</dbReference>
<dbReference type="CDD" id="cd00118">
    <property type="entry name" value="LysM"/>
    <property type="match status" value="2"/>
</dbReference>
<dbReference type="EMBL" id="JADIME010000062">
    <property type="protein sequence ID" value="MBO8465506.1"/>
    <property type="molecule type" value="Genomic_DNA"/>
</dbReference>
<dbReference type="InterPro" id="IPR036779">
    <property type="entry name" value="LysM_dom_sf"/>
</dbReference>
<feature type="region of interest" description="Disordered" evidence="1">
    <location>
        <begin position="94"/>
        <end position="136"/>
    </location>
</feature>
<dbReference type="InterPro" id="IPR018392">
    <property type="entry name" value="LysM"/>
</dbReference>
<dbReference type="SMART" id="SM00257">
    <property type="entry name" value="LysM"/>
    <property type="match status" value="2"/>
</dbReference>
<dbReference type="Gene3D" id="3.40.50.2300">
    <property type="match status" value="2"/>
</dbReference>
<proteinExistence type="predicted"/>
<evidence type="ECO:0000259" key="3">
    <source>
        <dbReference type="PROSITE" id="PS51782"/>
    </source>
</evidence>
<dbReference type="InterPro" id="IPR028082">
    <property type="entry name" value="Peripla_BP_I"/>
</dbReference>
<dbReference type="Gene3D" id="3.10.350.10">
    <property type="entry name" value="LysM domain"/>
    <property type="match status" value="2"/>
</dbReference>
<evidence type="ECO:0000256" key="2">
    <source>
        <dbReference type="SAM" id="SignalP"/>
    </source>
</evidence>
<gene>
    <name evidence="4" type="ORF">IAB93_05860</name>
</gene>
<organism evidence="4 5">
    <name type="scientific">Candidatus Merdivivens pullistercoris</name>
    <dbReference type="NCBI Taxonomy" id="2840873"/>
    <lineage>
        <taxon>Bacteria</taxon>
        <taxon>Pseudomonadati</taxon>
        <taxon>Bacteroidota</taxon>
        <taxon>Bacteroidia</taxon>
        <taxon>Bacteroidales</taxon>
        <taxon>Muribaculaceae</taxon>
        <taxon>Muribaculaceae incertae sedis</taxon>
        <taxon>Candidatus Merdivivens</taxon>
    </lineage>
</organism>
<feature type="chain" id="PRO_5039391264" evidence="2">
    <location>
        <begin position="23"/>
        <end position="601"/>
    </location>
</feature>
<evidence type="ECO:0000256" key="1">
    <source>
        <dbReference type="SAM" id="MobiDB-lite"/>
    </source>
</evidence>
<comment type="caution">
    <text evidence="4">The sequence shown here is derived from an EMBL/GenBank/DDBJ whole genome shotgun (WGS) entry which is preliminary data.</text>
</comment>
<dbReference type="Pfam" id="PF01476">
    <property type="entry name" value="LysM"/>
    <property type="match status" value="2"/>
</dbReference>